<evidence type="ECO:0000313" key="14">
    <source>
        <dbReference type="EMBL" id="QDH14400.1"/>
    </source>
</evidence>
<dbReference type="OrthoDB" id="9803224at2"/>
<dbReference type="Gene3D" id="3.90.1170.40">
    <property type="entry name" value="Molybdopterin biosynthesis MoaE subunit"/>
    <property type="match status" value="1"/>
</dbReference>
<accession>A0A4Y6UBU8</accession>
<comment type="function">
    <text evidence="6">Converts molybdopterin precursor Z into molybdopterin. This requires the incorporation of two sulfur atoms into precursor Z to generate a dithiolene group. The sulfur is provided by MoaD.</text>
</comment>
<keyword evidence="15" id="KW-1185">Reference proteome</keyword>
<comment type="catalytic activity">
    <reaction evidence="12">
        <text>2 [molybdopterin-synthase sulfur-carrier protein]-C-terminal-Gly-aminoethanethioate + cyclic pyranopterin phosphate + H2O = molybdopterin + 2 [molybdopterin-synthase sulfur-carrier protein]-C-terminal Gly-Gly + 2 H(+)</text>
        <dbReference type="Rhea" id="RHEA:26333"/>
        <dbReference type="Rhea" id="RHEA-COMP:12202"/>
        <dbReference type="Rhea" id="RHEA-COMP:19907"/>
        <dbReference type="ChEBI" id="CHEBI:15377"/>
        <dbReference type="ChEBI" id="CHEBI:15378"/>
        <dbReference type="ChEBI" id="CHEBI:58698"/>
        <dbReference type="ChEBI" id="CHEBI:59648"/>
        <dbReference type="ChEBI" id="CHEBI:90778"/>
        <dbReference type="ChEBI" id="CHEBI:232372"/>
        <dbReference type="EC" id="2.8.1.12"/>
    </reaction>
</comment>
<reference evidence="14 15" key="1">
    <citation type="submission" date="2019-03" db="EMBL/GenBank/DDBJ databases">
        <title>The complete genome sequence of Swingsia_sp. F3b2 LMG30590(T).</title>
        <authorList>
            <person name="Chua K.-O."/>
            <person name="Chan K.-G."/>
            <person name="See-Too W.-S."/>
        </authorList>
    </citation>
    <scope>NUCLEOTIDE SEQUENCE [LARGE SCALE GENOMIC DNA]</scope>
    <source>
        <strain evidence="14 15">F3b2</strain>
    </source>
</reference>
<evidence type="ECO:0000256" key="4">
    <source>
        <dbReference type="ARBA" id="ARBA00013858"/>
    </source>
</evidence>
<evidence type="ECO:0000256" key="13">
    <source>
        <dbReference type="SAM" id="MobiDB-lite"/>
    </source>
</evidence>
<dbReference type="SUPFAM" id="SSF54690">
    <property type="entry name" value="Molybdopterin synthase subunit MoaE"/>
    <property type="match status" value="1"/>
</dbReference>
<evidence type="ECO:0000256" key="6">
    <source>
        <dbReference type="ARBA" id="ARBA00025448"/>
    </source>
</evidence>
<dbReference type="GO" id="GO:0030366">
    <property type="term" value="F:molybdopterin synthase activity"/>
    <property type="evidence" value="ECO:0007669"/>
    <property type="project" value="UniProtKB-EC"/>
</dbReference>
<organism evidence="14 15">
    <name type="scientific">Formicincola oecophyllae</name>
    <dbReference type="NCBI Taxonomy" id="2558361"/>
    <lineage>
        <taxon>Bacteria</taxon>
        <taxon>Pseudomonadati</taxon>
        <taxon>Pseudomonadota</taxon>
        <taxon>Alphaproteobacteria</taxon>
        <taxon>Acetobacterales</taxon>
        <taxon>Acetobacteraceae</taxon>
        <taxon>Formicincola</taxon>
    </lineage>
</organism>
<comment type="subunit">
    <text evidence="7">Heterotetramer of 2 MoaD subunits and 2 MoaE subunits. Also stable as homodimer. The enzyme changes between these two forms during catalysis.</text>
</comment>
<comment type="pathway">
    <text evidence="1">Cofactor biosynthesis; molybdopterin biosynthesis.</text>
</comment>
<dbReference type="InterPro" id="IPR036563">
    <property type="entry name" value="MoaE_sf"/>
</dbReference>
<dbReference type="CDD" id="cd00756">
    <property type="entry name" value="MoaE"/>
    <property type="match status" value="1"/>
</dbReference>
<keyword evidence="5" id="KW-0501">Molybdenum cofactor biosynthesis</keyword>
<dbReference type="KEGG" id="swf:E3E12_05095"/>
<evidence type="ECO:0000256" key="2">
    <source>
        <dbReference type="ARBA" id="ARBA00005426"/>
    </source>
</evidence>
<evidence type="ECO:0000256" key="5">
    <source>
        <dbReference type="ARBA" id="ARBA00023150"/>
    </source>
</evidence>
<evidence type="ECO:0000256" key="10">
    <source>
        <dbReference type="ARBA" id="ARBA00030781"/>
    </source>
</evidence>
<sequence>MRHFMIAHADVDVAALREKLQARSAGGFCTFEGWVRDHNEGADVTALDYEVYEALAQKEGEAILAEACARFPVTGVAAMHRDGTLAVGGMAVWVGAAAAHREAAFDACRYVIDEIKARLPVWKREHYVNAPPQWVACHHRGQHAPQAQGGAVVGETGAHSQTCRGHDHA</sequence>
<name>A0A4Y6UBU8_9PROT</name>
<dbReference type="AlphaFoldDB" id="A0A4Y6UBU8"/>
<comment type="similarity">
    <text evidence="2">Belongs to the MoaE family.</text>
</comment>
<dbReference type="PANTHER" id="PTHR23404">
    <property type="entry name" value="MOLYBDOPTERIN SYNTHASE RELATED"/>
    <property type="match status" value="1"/>
</dbReference>
<evidence type="ECO:0000256" key="3">
    <source>
        <dbReference type="ARBA" id="ARBA00011950"/>
    </source>
</evidence>
<evidence type="ECO:0000256" key="8">
    <source>
        <dbReference type="ARBA" id="ARBA00029745"/>
    </source>
</evidence>
<gene>
    <name evidence="14" type="ORF">E3E12_05095</name>
</gene>
<dbReference type="EC" id="2.8.1.12" evidence="3"/>
<evidence type="ECO:0000256" key="12">
    <source>
        <dbReference type="ARBA" id="ARBA00049878"/>
    </source>
</evidence>
<evidence type="ECO:0000256" key="11">
    <source>
        <dbReference type="ARBA" id="ARBA00032474"/>
    </source>
</evidence>
<dbReference type="EMBL" id="CP038231">
    <property type="protein sequence ID" value="QDH14400.1"/>
    <property type="molecule type" value="Genomic_DNA"/>
</dbReference>
<dbReference type="UniPathway" id="UPA00344"/>
<protein>
    <recommendedName>
        <fullName evidence="4">Molybdopterin synthase catalytic subunit</fullName>
        <ecNumber evidence="3">2.8.1.12</ecNumber>
    </recommendedName>
    <alternativeName>
        <fullName evidence="10">MPT synthase subunit 2</fullName>
    </alternativeName>
    <alternativeName>
        <fullName evidence="8">Molybdenum cofactor biosynthesis protein E</fullName>
    </alternativeName>
    <alternativeName>
        <fullName evidence="9">Molybdopterin-converting factor large subunit</fullName>
    </alternativeName>
    <alternativeName>
        <fullName evidence="11">Molybdopterin-converting factor subunit 2</fullName>
    </alternativeName>
</protein>
<feature type="region of interest" description="Disordered" evidence="13">
    <location>
        <begin position="145"/>
        <end position="169"/>
    </location>
</feature>
<dbReference type="InterPro" id="IPR003448">
    <property type="entry name" value="Mopterin_biosynth_MoaE"/>
</dbReference>
<evidence type="ECO:0000313" key="15">
    <source>
        <dbReference type="Proteomes" id="UP000318709"/>
    </source>
</evidence>
<evidence type="ECO:0000256" key="1">
    <source>
        <dbReference type="ARBA" id="ARBA00005046"/>
    </source>
</evidence>
<dbReference type="Proteomes" id="UP000318709">
    <property type="component" value="Chromosome"/>
</dbReference>
<evidence type="ECO:0000256" key="9">
    <source>
        <dbReference type="ARBA" id="ARBA00030407"/>
    </source>
</evidence>
<dbReference type="Pfam" id="PF02391">
    <property type="entry name" value="MoaE"/>
    <property type="match status" value="1"/>
</dbReference>
<dbReference type="GO" id="GO:0006777">
    <property type="term" value="P:Mo-molybdopterin cofactor biosynthetic process"/>
    <property type="evidence" value="ECO:0007669"/>
    <property type="project" value="UniProtKB-KW"/>
</dbReference>
<evidence type="ECO:0000256" key="7">
    <source>
        <dbReference type="ARBA" id="ARBA00026066"/>
    </source>
</evidence>
<proteinExistence type="inferred from homology"/>